<evidence type="ECO:0000256" key="1">
    <source>
        <dbReference type="ARBA" id="ARBA00022801"/>
    </source>
</evidence>
<keyword evidence="1 4" id="KW-0378">Hydrolase</keyword>
<dbReference type="Pfam" id="PF19732">
    <property type="entry name" value="SpoIIE_N"/>
    <property type="match status" value="1"/>
</dbReference>
<organism evidence="4 5">
    <name type="scientific">Clostridium tepidiprofundi DSM 19306</name>
    <dbReference type="NCBI Taxonomy" id="1121338"/>
    <lineage>
        <taxon>Bacteria</taxon>
        <taxon>Bacillati</taxon>
        <taxon>Bacillota</taxon>
        <taxon>Clostridia</taxon>
        <taxon>Eubacteriales</taxon>
        <taxon>Clostridiaceae</taxon>
        <taxon>Clostridium</taxon>
    </lineage>
</organism>
<feature type="transmembrane region" description="Helical" evidence="2">
    <location>
        <begin position="25"/>
        <end position="44"/>
    </location>
</feature>
<feature type="transmembrane region" description="Helical" evidence="2">
    <location>
        <begin position="56"/>
        <end position="82"/>
    </location>
</feature>
<reference evidence="4 5" key="1">
    <citation type="submission" date="2016-02" db="EMBL/GenBank/DDBJ databases">
        <title>Genome sequence of Clostridium tepidiprofundi DSM 19306.</title>
        <authorList>
            <person name="Poehlein A."/>
            <person name="Daniel R."/>
        </authorList>
    </citation>
    <scope>NUCLEOTIDE SEQUENCE [LARGE SCALE GENOMIC DNA]</scope>
    <source>
        <strain evidence="4 5">DSM 19306</strain>
    </source>
</reference>
<dbReference type="AlphaFoldDB" id="A0A151B389"/>
<dbReference type="InterPro" id="IPR045768">
    <property type="entry name" value="SpoIIE_N"/>
</dbReference>
<name>A0A151B389_9CLOT</name>
<dbReference type="InterPro" id="IPR052016">
    <property type="entry name" value="Bact_Sigma-Reg"/>
</dbReference>
<comment type="caution">
    <text evidence="4">The sequence shown here is derived from an EMBL/GenBank/DDBJ whole genome shotgun (WGS) entry which is preliminary data.</text>
</comment>
<dbReference type="SUPFAM" id="SSF81606">
    <property type="entry name" value="PP2C-like"/>
    <property type="match status" value="1"/>
</dbReference>
<dbReference type="EC" id="3.1.3.16" evidence="4"/>
<evidence type="ECO:0000313" key="5">
    <source>
        <dbReference type="Proteomes" id="UP000075531"/>
    </source>
</evidence>
<feature type="transmembrane region" description="Helical" evidence="2">
    <location>
        <begin position="120"/>
        <end position="139"/>
    </location>
</feature>
<feature type="transmembrane region" description="Helical" evidence="2">
    <location>
        <begin position="213"/>
        <end position="241"/>
    </location>
</feature>
<dbReference type="EMBL" id="LTBA01000018">
    <property type="protein sequence ID" value="KYH34375.1"/>
    <property type="molecule type" value="Genomic_DNA"/>
</dbReference>
<dbReference type="InterPro" id="IPR001932">
    <property type="entry name" value="PPM-type_phosphatase-like_dom"/>
</dbReference>
<feature type="transmembrane region" description="Helical" evidence="2">
    <location>
        <begin position="185"/>
        <end position="207"/>
    </location>
</feature>
<dbReference type="InterPro" id="IPR036457">
    <property type="entry name" value="PPM-type-like_dom_sf"/>
</dbReference>
<keyword evidence="2" id="KW-0812">Transmembrane</keyword>
<dbReference type="PANTHER" id="PTHR43156:SF2">
    <property type="entry name" value="STAGE II SPORULATION PROTEIN E"/>
    <property type="match status" value="1"/>
</dbReference>
<proteinExistence type="predicted"/>
<dbReference type="Proteomes" id="UP000075531">
    <property type="component" value="Unassembled WGS sequence"/>
</dbReference>
<evidence type="ECO:0000313" key="4">
    <source>
        <dbReference type="EMBL" id="KYH34375.1"/>
    </source>
</evidence>
<gene>
    <name evidence="4" type="primary">spoIIE</name>
    <name evidence="4" type="ORF">CLTEP_17070</name>
</gene>
<sequence>MQYGVDIFPYRRANNKNSTKKTERMFDYNIILKYVKYFLICFFISRVKFINNFAPFGIVFFISIIMYVDNITSFVAALATFLGSFTVQHSVESIVMNAIIIGVVLSINYFYCKEAKKTKLIVISIIIFMNFLINNIFIRDLSVEISILNSMLEFACILPMYYIMNFGILSFRRLNKKDSYTNEEIISMGIIVGLLAAGTWGITVYTISIMNIFGLLIAVIMGYIYGSGVGTATGVALGLIMGISNQNMLVFVSMFGLSGLVSGIFKKTGKWLSAAAYMVTFLIIQIYIKDVSQFKIIEGIISCIIFLVVSNKAYNILYLDLNNYGTKSSVSEGYMDVVKNVFTERLDAFSKTLINLSDALINLSDNDKLILKSKSSELVENLADRVCSDCDMNSICWRRELYFTYSYFFEMIENFQNDKNEIPKELCKKCIKNDELIKNTKELVNNYIINEIKRKSLSEGRELLANQIGNIANYAKEISKNIDNEIVLDSILRRNLKKALYKNNINYYDVICFENSRGILTIKLMLKEFKDKENCIETILSVINAESNKQMIIENDEINFDINTNLYSLVFKQRPKYSIMAYGVGKCKEGEKYSGDSYDYYKLKDGDFIAAISDGMGSGPQAGRESKAVLKLIKSYTNAGLSKFTAINAVNSMMAMKFSEEEKFSTVDLCSIDLYTGNAEFMKVGAVASFIKSGEEVEVIKSKTLPMGILDKVDIDVNDRRVKDGDLIIMLSDGALDYNDDNIGKNEWIIEYLKGKKCDEPKQIAQGLLSEAIKLSDYKTRDDITIVVLKVDKVY</sequence>
<keyword evidence="2" id="KW-1133">Transmembrane helix</keyword>
<dbReference type="PANTHER" id="PTHR43156">
    <property type="entry name" value="STAGE II SPORULATION PROTEIN E-RELATED"/>
    <property type="match status" value="1"/>
</dbReference>
<accession>A0A151B389</accession>
<keyword evidence="5" id="KW-1185">Reference proteome</keyword>
<dbReference type="SMART" id="SM00331">
    <property type="entry name" value="PP2C_SIG"/>
    <property type="match status" value="1"/>
</dbReference>
<feature type="transmembrane region" description="Helical" evidence="2">
    <location>
        <begin position="145"/>
        <end position="164"/>
    </location>
</feature>
<dbReference type="PATRIC" id="fig|1121338.3.peg.1747"/>
<evidence type="ECO:0000259" key="3">
    <source>
        <dbReference type="SMART" id="SM00331"/>
    </source>
</evidence>
<feature type="transmembrane region" description="Helical" evidence="2">
    <location>
        <begin position="271"/>
        <end position="288"/>
    </location>
</feature>
<dbReference type="RefSeq" id="WP_066825343.1">
    <property type="nucleotide sequence ID" value="NZ_LTBA01000018.1"/>
</dbReference>
<keyword evidence="2" id="KW-0472">Membrane</keyword>
<dbReference type="STRING" id="1121338.CLTEP_17070"/>
<dbReference type="GO" id="GO:0004722">
    <property type="term" value="F:protein serine/threonine phosphatase activity"/>
    <property type="evidence" value="ECO:0007669"/>
    <property type="project" value="UniProtKB-EC"/>
</dbReference>
<protein>
    <submittedName>
        <fullName evidence="4">Stage II sporulation protein E</fullName>
        <ecNumber evidence="4">3.1.3.16</ecNumber>
    </submittedName>
</protein>
<evidence type="ECO:0000256" key="2">
    <source>
        <dbReference type="SAM" id="Phobius"/>
    </source>
</evidence>
<dbReference type="InterPro" id="IPR014221">
    <property type="entry name" value="SpoII_E"/>
</dbReference>
<feature type="domain" description="PPM-type phosphatase" evidence="3">
    <location>
        <begin position="576"/>
        <end position="791"/>
    </location>
</feature>
<dbReference type="Pfam" id="PF07228">
    <property type="entry name" value="SpoIIE"/>
    <property type="match status" value="1"/>
</dbReference>
<feature type="transmembrane region" description="Helical" evidence="2">
    <location>
        <begin position="300"/>
        <end position="319"/>
    </location>
</feature>
<dbReference type="NCBIfam" id="TIGR02865">
    <property type="entry name" value="spore_II_E"/>
    <property type="match status" value="1"/>
</dbReference>
<dbReference type="Gene3D" id="3.60.40.10">
    <property type="entry name" value="PPM-type phosphatase domain"/>
    <property type="match status" value="1"/>
</dbReference>
<feature type="transmembrane region" description="Helical" evidence="2">
    <location>
        <begin position="94"/>
        <end position="111"/>
    </location>
</feature>
<feature type="transmembrane region" description="Helical" evidence="2">
    <location>
        <begin position="248"/>
        <end position="265"/>
    </location>
</feature>